<feature type="transmembrane region" description="Helical" evidence="7">
    <location>
        <begin position="192"/>
        <end position="214"/>
    </location>
</feature>
<feature type="domain" description="ABC3 transporter permease C-terminal" evidence="8">
    <location>
        <begin position="330"/>
        <end position="447"/>
    </location>
</feature>
<keyword evidence="2" id="KW-1003">Cell membrane</keyword>
<keyword evidence="5 7" id="KW-0472">Membrane</keyword>
<evidence type="ECO:0000256" key="2">
    <source>
        <dbReference type="ARBA" id="ARBA00022475"/>
    </source>
</evidence>
<keyword evidence="4 7" id="KW-1133">Transmembrane helix</keyword>
<feature type="transmembrane region" description="Helical" evidence="7">
    <location>
        <begin position="105"/>
        <end position="129"/>
    </location>
</feature>
<dbReference type="InterPro" id="IPR003838">
    <property type="entry name" value="ABC3_permease_C"/>
</dbReference>
<dbReference type="GO" id="GO:0022857">
    <property type="term" value="F:transmembrane transporter activity"/>
    <property type="evidence" value="ECO:0007669"/>
    <property type="project" value="TreeGrafter"/>
</dbReference>
<evidence type="ECO:0000259" key="8">
    <source>
        <dbReference type="Pfam" id="PF02687"/>
    </source>
</evidence>
<feature type="transmembrane region" description="Helical" evidence="7">
    <location>
        <begin position="57"/>
        <end position="84"/>
    </location>
</feature>
<reference evidence="9 10" key="1">
    <citation type="submission" date="2020-04" db="EMBL/GenBank/DDBJ databases">
        <title>MicrobeNet Type strains.</title>
        <authorList>
            <person name="Nicholson A.C."/>
        </authorList>
    </citation>
    <scope>NUCLEOTIDE SEQUENCE [LARGE SCALE GENOMIC DNA]</scope>
    <source>
        <strain evidence="9 10">ATCC BAA-14</strain>
    </source>
</reference>
<proteinExistence type="inferred from homology"/>
<dbReference type="Proteomes" id="UP000563898">
    <property type="component" value="Unassembled WGS sequence"/>
</dbReference>
<dbReference type="Pfam" id="PF02687">
    <property type="entry name" value="FtsX"/>
    <property type="match status" value="2"/>
</dbReference>
<dbReference type="GO" id="GO:0005886">
    <property type="term" value="C:plasma membrane"/>
    <property type="evidence" value="ECO:0007669"/>
    <property type="project" value="UniProtKB-SubCell"/>
</dbReference>
<feature type="transmembrane region" description="Helical" evidence="7">
    <location>
        <begin position="374"/>
        <end position="397"/>
    </location>
</feature>
<feature type="transmembrane region" description="Helical" evidence="7">
    <location>
        <begin position="220"/>
        <end position="245"/>
    </location>
</feature>
<sequence length="456" mass="45636">MKATSTRLTVGSLREFATIGVVSALSATYGAALVTTSQMLSTISAHKGGSAGAALDVVASVFIMIALFVSAIVITNGVTTVIAGRRNQLRLLRLIGASSAQLRASLTRAVALDAAIGAVIGVILGTVGTDITRIILVHNGTIPGLDYPSFPPGVIVAGLAVVATAVVAARVGTRGVLTGMAAAPARREIGMVRRVVAAALLLAGAGLLTLAALLGERGSLAGFVVAFFGAATLSVGVLIGAPLIVPSLVRLSGRTLGAGAPSVVARKNAVSDPHRTTRSTLGLLIGVTLVTTIATGMAALTRSVDSWDLSAANAAATRETLSVITAILIAMVAISVIISAVGFVSTMSLTVIGRTREIGMLRAMGFTTGQIRSMIFRESLAMSGTAVAAGLVLGIVFGTVGSQSLVGALTSGIPLGLPWAALASIIVGTFALALVASLPPSRRAVAVTPVDALAVQ</sequence>
<organism evidence="9 10">
    <name type="scientific">Gordonia polyisoprenivorans</name>
    <dbReference type="NCBI Taxonomy" id="84595"/>
    <lineage>
        <taxon>Bacteria</taxon>
        <taxon>Bacillati</taxon>
        <taxon>Actinomycetota</taxon>
        <taxon>Actinomycetes</taxon>
        <taxon>Mycobacteriales</taxon>
        <taxon>Gordoniaceae</taxon>
        <taxon>Gordonia</taxon>
    </lineage>
</organism>
<feature type="transmembrane region" description="Helical" evidence="7">
    <location>
        <begin position="281"/>
        <end position="300"/>
    </location>
</feature>
<evidence type="ECO:0000256" key="1">
    <source>
        <dbReference type="ARBA" id="ARBA00004651"/>
    </source>
</evidence>
<comment type="caution">
    <text evidence="9">The sequence shown here is derived from an EMBL/GenBank/DDBJ whole genome shotgun (WGS) entry which is preliminary data.</text>
</comment>
<dbReference type="InterPro" id="IPR050250">
    <property type="entry name" value="Macrolide_Exporter_MacB"/>
</dbReference>
<evidence type="ECO:0000256" key="6">
    <source>
        <dbReference type="ARBA" id="ARBA00038076"/>
    </source>
</evidence>
<feature type="transmembrane region" description="Helical" evidence="7">
    <location>
        <begin position="320"/>
        <end position="353"/>
    </location>
</feature>
<dbReference type="EMBL" id="JAAXPC010000008">
    <property type="protein sequence ID" value="NKY02970.1"/>
    <property type="molecule type" value="Genomic_DNA"/>
</dbReference>
<feature type="domain" description="ABC3 transporter permease C-terminal" evidence="8">
    <location>
        <begin position="61"/>
        <end position="168"/>
    </location>
</feature>
<evidence type="ECO:0000256" key="3">
    <source>
        <dbReference type="ARBA" id="ARBA00022692"/>
    </source>
</evidence>
<feature type="transmembrane region" description="Helical" evidence="7">
    <location>
        <begin position="149"/>
        <end position="171"/>
    </location>
</feature>
<evidence type="ECO:0000256" key="5">
    <source>
        <dbReference type="ARBA" id="ARBA00023136"/>
    </source>
</evidence>
<comment type="similarity">
    <text evidence="6">Belongs to the ABC-4 integral membrane protein family.</text>
</comment>
<name>A0A846WQC2_9ACTN</name>
<evidence type="ECO:0000256" key="4">
    <source>
        <dbReference type="ARBA" id="ARBA00022989"/>
    </source>
</evidence>
<dbReference type="PANTHER" id="PTHR30572">
    <property type="entry name" value="MEMBRANE COMPONENT OF TRANSPORTER-RELATED"/>
    <property type="match status" value="1"/>
</dbReference>
<evidence type="ECO:0000313" key="10">
    <source>
        <dbReference type="Proteomes" id="UP000563898"/>
    </source>
</evidence>
<feature type="transmembrane region" description="Helical" evidence="7">
    <location>
        <begin position="16"/>
        <end position="37"/>
    </location>
</feature>
<accession>A0A846WQC2</accession>
<evidence type="ECO:0000313" key="9">
    <source>
        <dbReference type="EMBL" id="NKY02970.1"/>
    </source>
</evidence>
<dbReference type="RefSeq" id="WP_006368725.1">
    <property type="nucleotide sequence ID" value="NZ_JAAXPC010000008.1"/>
</dbReference>
<dbReference type="AlphaFoldDB" id="A0A846WQC2"/>
<keyword evidence="3 7" id="KW-0812">Transmembrane</keyword>
<evidence type="ECO:0000256" key="7">
    <source>
        <dbReference type="SAM" id="Phobius"/>
    </source>
</evidence>
<protein>
    <submittedName>
        <fullName evidence="9">FtsX-like permease family protein</fullName>
    </submittedName>
</protein>
<gene>
    <name evidence="9" type="ORF">HGA05_15475</name>
</gene>
<feature type="transmembrane region" description="Helical" evidence="7">
    <location>
        <begin position="417"/>
        <end position="436"/>
    </location>
</feature>
<comment type="subcellular location">
    <subcellularLocation>
        <location evidence="1">Cell membrane</location>
        <topology evidence="1">Multi-pass membrane protein</topology>
    </subcellularLocation>
</comment>
<dbReference type="PANTHER" id="PTHR30572:SF4">
    <property type="entry name" value="ABC TRANSPORTER PERMEASE YTRF"/>
    <property type="match status" value="1"/>
</dbReference>